<evidence type="ECO:0000256" key="2">
    <source>
        <dbReference type="ARBA" id="ARBA00022729"/>
    </source>
</evidence>
<comment type="similarity">
    <text evidence="1">Belongs to the leucine-binding protein family.</text>
</comment>
<sequence>MFTTRIDLSPAIPRFGLQRQAGGYSGFSTDRGRCQQKHRGKSRPLRLGLLVPFHGSDAIWGPSCQYSAVLAAAEINRGRRVLGREIELFAVDAGGDPQSVVDRCREQVQAHHIDALIGVHLSSVRVALREAFAGIIPYVFAPLYEGGENTPGVFAIGDTPQQQFPAAIAWMMLQHRLQNWHIVGNDYIWPRATHQRVRGYIESSGGQVVGEDYLQLGQLDISTLIERIRASRADVIFESLVGSDCVLFNRAFSEAGLADRVIRLSGSIEENTLLGIGHDHTRNLYCAASYFSALTTEANRTFMDRYRAAYGQSAPVQGVLSQSCYDAIHFFAALAERAGSLSLTALSAAFEGLSFHSVRGKQHIVSGQTHPTMYIAKAEGVQFSVVAELTDTIGN</sequence>
<dbReference type="OrthoDB" id="5288800at2"/>
<dbReference type="AlphaFoldDB" id="A0A2S9IC62"/>
<keyword evidence="2" id="KW-0732">Signal</keyword>
<dbReference type="Gene3D" id="3.40.50.2300">
    <property type="match status" value="2"/>
</dbReference>
<dbReference type="RefSeq" id="WP_105592649.1">
    <property type="nucleotide sequence ID" value="NZ_PDET01000006.1"/>
</dbReference>
<evidence type="ECO:0000313" key="4">
    <source>
        <dbReference type="EMBL" id="PRD15389.1"/>
    </source>
</evidence>
<evidence type="ECO:0000313" key="5">
    <source>
        <dbReference type="Proteomes" id="UP000239181"/>
    </source>
</evidence>
<dbReference type="CDD" id="cd06358">
    <property type="entry name" value="PBP1_NHase"/>
    <property type="match status" value="1"/>
</dbReference>
<evidence type="ECO:0000256" key="1">
    <source>
        <dbReference type="ARBA" id="ARBA00010062"/>
    </source>
</evidence>
<dbReference type="EMBL" id="PDET01000006">
    <property type="protein sequence ID" value="PRD15389.1"/>
    <property type="molecule type" value="Genomic_DNA"/>
</dbReference>
<dbReference type="SUPFAM" id="SSF53822">
    <property type="entry name" value="Periplasmic binding protein-like I"/>
    <property type="match status" value="1"/>
</dbReference>
<organism evidence="4 5">
    <name type="scientific">Pantoea coffeiphila</name>
    <dbReference type="NCBI Taxonomy" id="1465635"/>
    <lineage>
        <taxon>Bacteria</taxon>
        <taxon>Pseudomonadati</taxon>
        <taxon>Pseudomonadota</taxon>
        <taxon>Gammaproteobacteria</taxon>
        <taxon>Enterobacterales</taxon>
        <taxon>Erwiniaceae</taxon>
        <taxon>Pantoea</taxon>
    </lineage>
</organism>
<dbReference type="PANTHER" id="PTHR47628:SF1">
    <property type="entry name" value="ALIPHATIC AMIDASE EXPRESSION-REGULATING PROTEIN"/>
    <property type="match status" value="1"/>
</dbReference>
<name>A0A2S9IC62_9GAMM</name>
<reference evidence="4 5" key="1">
    <citation type="submission" date="2017-10" db="EMBL/GenBank/DDBJ databases">
        <title>Draft genome of two endophytic bacteria isolated from 'guarana' Paullinia cupana (Mart.) Ducke.</title>
        <authorList>
            <person name="Siqueira K.A."/>
            <person name="Liotti R.G."/>
            <person name="Mendes T.A."/>
            <person name="Soares M.A."/>
        </authorList>
    </citation>
    <scope>NUCLEOTIDE SEQUENCE [LARGE SCALE GENOMIC DNA]</scope>
    <source>
        <strain evidence="4 5">342</strain>
    </source>
</reference>
<dbReference type="Proteomes" id="UP000239181">
    <property type="component" value="Unassembled WGS sequence"/>
</dbReference>
<keyword evidence="5" id="KW-1185">Reference proteome</keyword>
<accession>A0A2S9IC62</accession>
<dbReference type="InterPro" id="IPR028081">
    <property type="entry name" value="Leu-bd"/>
</dbReference>
<dbReference type="Pfam" id="PF13458">
    <property type="entry name" value="Peripla_BP_6"/>
    <property type="match status" value="1"/>
</dbReference>
<proteinExistence type="inferred from homology"/>
<comment type="caution">
    <text evidence="4">The sequence shown here is derived from an EMBL/GenBank/DDBJ whole genome shotgun (WGS) entry which is preliminary data.</text>
</comment>
<evidence type="ECO:0000259" key="3">
    <source>
        <dbReference type="Pfam" id="PF13458"/>
    </source>
</evidence>
<dbReference type="PANTHER" id="PTHR47628">
    <property type="match status" value="1"/>
</dbReference>
<gene>
    <name evidence="4" type="ORF">CQW29_10275</name>
</gene>
<feature type="domain" description="Leucine-binding protein" evidence="3">
    <location>
        <begin position="44"/>
        <end position="379"/>
    </location>
</feature>
<protein>
    <submittedName>
        <fullName evidence="4">ABC transporter substrate-binding protein</fullName>
    </submittedName>
</protein>
<dbReference type="InterPro" id="IPR028082">
    <property type="entry name" value="Peripla_BP_I"/>
</dbReference>